<evidence type="ECO:0000256" key="4">
    <source>
        <dbReference type="PROSITE-ProRule" id="PRU00473"/>
    </source>
</evidence>
<keyword evidence="2 4" id="KW-0472">Membrane</keyword>
<evidence type="ECO:0000256" key="5">
    <source>
        <dbReference type="SAM" id="MobiDB-lite"/>
    </source>
</evidence>
<reference evidence="8" key="2">
    <citation type="journal article" date="2024" name="Antonie Van Leeuwenhoek">
        <title>Roseihalotalea indica gen. nov., sp. nov., a halophilic Bacteroidetes from mesopelagic Southwest Indian Ocean with higher carbohydrate metabolic potential.</title>
        <authorList>
            <person name="Chen B."/>
            <person name="Zhang M."/>
            <person name="Lin D."/>
            <person name="Ye J."/>
            <person name="Tang K."/>
        </authorList>
    </citation>
    <scope>NUCLEOTIDE SEQUENCE</scope>
    <source>
        <strain evidence="8">TK19036</strain>
    </source>
</reference>
<sequence>MKRITPYLLVLLSGIALPAFSQTFYFSDPVVLNDTINSNAEESYPLYSATDSTLYFVRSLYAQNTGGTRAGQDIWYSKQQSSGEWSQPANNLPNLNNRDNNAVVGISLTGNTLYLLNSYQSEEREKPGMAFSFGVEQNWRTPNDISIPGLEEKVGNYYGMYVAPSEDVAVVSMQKESSLGMEDLYVTEKDPQTGQWGELIHLGETVNTEGYEISPFLSEDNKTLFFASNGHPGYGNADIFVCYRQDTSWTHWTEPENLGDGINSAGFDAYLSITGNNSVFFVSNRYGRSADIYQSRVISHEEREEQLASRIVGGGPGTGSTLPTSPQNNQDMEIDEETRALLEETQALLDEFKKVNPGESGEVGSGTTPSATTRNTPEKQFEDNTVYFNLNSSQLLPTSYNDLKESVTILDENPDVYVEVVGHADDSGGKDYNLKLSIERAQSVKKFLMNQGVDETRIVTYGKGSTEPVSNNTSPDGRRQNRRVIIGFGQ</sequence>
<evidence type="ECO:0000256" key="6">
    <source>
        <dbReference type="SAM" id="SignalP"/>
    </source>
</evidence>
<feature type="region of interest" description="Disordered" evidence="5">
    <location>
        <begin position="311"/>
        <end position="330"/>
    </location>
</feature>
<dbReference type="InterPro" id="IPR011659">
    <property type="entry name" value="WD40"/>
</dbReference>
<proteinExistence type="predicted"/>
<organism evidence="8">
    <name type="scientific">Roseihalotalea indica</name>
    <dbReference type="NCBI Taxonomy" id="2867963"/>
    <lineage>
        <taxon>Bacteria</taxon>
        <taxon>Pseudomonadati</taxon>
        <taxon>Bacteroidota</taxon>
        <taxon>Cytophagia</taxon>
        <taxon>Cytophagales</taxon>
        <taxon>Catalimonadaceae</taxon>
        <taxon>Roseihalotalea</taxon>
    </lineage>
</organism>
<dbReference type="InterPro" id="IPR006665">
    <property type="entry name" value="OmpA-like"/>
</dbReference>
<dbReference type="AlphaFoldDB" id="A0AA49GGU7"/>
<name>A0AA49GGU7_9BACT</name>
<accession>A0AA49GGU7</accession>
<dbReference type="InterPro" id="IPR006664">
    <property type="entry name" value="OMP_bac"/>
</dbReference>
<dbReference type="PRINTS" id="PR01023">
    <property type="entry name" value="NAFLGMOTY"/>
</dbReference>
<dbReference type="PRINTS" id="PR01021">
    <property type="entry name" value="OMPADOMAIN"/>
</dbReference>
<feature type="chain" id="PRO_5041258986" evidence="6">
    <location>
        <begin position="22"/>
        <end position="490"/>
    </location>
</feature>
<dbReference type="Pfam" id="PF07676">
    <property type="entry name" value="PD40"/>
    <property type="match status" value="1"/>
</dbReference>
<keyword evidence="3" id="KW-0998">Cell outer membrane</keyword>
<evidence type="ECO:0000256" key="3">
    <source>
        <dbReference type="ARBA" id="ARBA00023237"/>
    </source>
</evidence>
<feature type="region of interest" description="Disordered" evidence="5">
    <location>
        <begin position="463"/>
        <end position="483"/>
    </location>
</feature>
<dbReference type="EMBL" id="CP120682">
    <property type="protein sequence ID" value="WKN34312.1"/>
    <property type="molecule type" value="Genomic_DNA"/>
</dbReference>
<dbReference type="SUPFAM" id="SSF82171">
    <property type="entry name" value="DPP6 N-terminal domain-like"/>
    <property type="match status" value="1"/>
</dbReference>
<dbReference type="GO" id="GO:0009279">
    <property type="term" value="C:cell outer membrane"/>
    <property type="evidence" value="ECO:0007669"/>
    <property type="project" value="UniProtKB-SubCell"/>
</dbReference>
<dbReference type="SUPFAM" id="SSF103088">
    <property type="entry name" value="OmpA-like"/>
    <property type="match status" value="1"/>
</dbReference>
<dbReference type="InterPro" id="IPR050330">
    <property type="entry name" value="Bact_OuterMem_StrucFunc"/>
</dbReference>
<evidence type="ECO:0000256" key="2">
    <source>
        <dbReference type="ARBA" id="ARBA00023136"/>
    </source>
</evidence>
<gene>
    <name evidence="8" type="ORF">K4G66_18195</name>
</gene>
<dbReference type="PANTHER" id="PTHR30329">
    <property type="entry name" value="STATOR ELEMENT OF FLAGELLAR MOTOR COMPLEX"/>
    <property type="match status" value="1"/>
</dbReference>
<reference evidence="8" key="1">
    <citation type="journal article" date="2023" name="Comput. Struct. Biotechnol. J.">
        <title>Discovery of a novel marine Bacteroidetes with a rich repertoire of carbohydrate-active enzymes.</title>
        <authorList>
            <person name="Chen B."/>
            <person name="Liu G."/>
            <person name="Chen Q."/>
            <person name="Wang H."/>
            <person name="Liu L."/>
            <person name="Tang K."/>
        </authorList>
    </citation>
    <scope>NUCLEOTIDE SEQUENCE</scope>
    <source>
        <strain evidence="8">TK19036</strain>
    </source>
</reference>
<dbReference type="PANTHER" id="PTHR30329:SF21">
    <property type="entry name" value="LIPOPROTEIN YIAD-RELATED"/>
    <property type="match status" value="1"/>
</dbReference>
<dbReference type="PROSITE" id="PS51123">
    <property type="entry name" value="OMPA_2"/>
    <property type="match status" value="1"/>
</dbReference>
<feature type="region of interest" description="Disordered" evidence="5">
    <location>
        <begin position="352"/>
        <end position="380"/>
    </location>
</feature>
<evidence type="ECO:0000256" key="1">
    <source>
        <dbReference type="ARBA" id="ARBA00004442"/>
    </source>
</evidence>
<evidence type="ECO:0000259" key="7">
    <source>
        <dbReference type="PROSITE" id="PS51123"/>
    </source>
</evidence>
<dbReference type="CDD" id="cd07185">
    <property type="entry name" value="OmpA_C-like"/>
    <property type="match status" value="1"/>
</dbReference>
<dbReference type="Gene3D" id="3.30.1330.60">
    <property type="entry name" value="OmpA-like domain"/>
    <property type="match status" value="1"/>
</dbReference>
<comment type="subcellular location">
    <subcellularLocation>
        <location evidence="1">Cell outer membrane</location>
    </subcellularLocation>
</comment>
<feature type="compositionally biased region" description="Polar residues" evidence="5">
    <location>
        <begin position="365"/>
        <end position="375"/>
    </location>
</feature>
<dbReference type="Pfam" id="PF00691">
    <property type="entry name" value="OmpA"/>
    <property type="match status" value="1"/>
</dbReference>
<evidence type="ECO:0000313" key="8">
    <source>
        <dbReference type="EMBL" id="WKN34312.1"/>
    </source>
</evidence>
<dbReference type="InterPro" id="IPR036737">
    <property type="entry name" value="OmpA-like_sf"/>
</dbReference>
<feature type="domain" description="OmpA-like" evidence="7">
    <location>
        <begin position="375"/>
        <end position="490"/>
    </location>
</feature>
<keyword evidence="6" id="KW-0732">Signal</keyword>
<feature type="signal peptide" evidence="6">
    <location>
        <begin position="1"/>
        <end position="21"/>
    </location>
</feature>
<protein>
    <submittedName>
        <fullName evidence="8">OmpA family protein</fullName>
    </submittedName>
</protein>